<feature type="transmembrane region" description="Helical" evidence="1">
    <location>
        <begin position="440"/>
        <end position="470"/>
    </location>
</feature>
<evidence type="ECO:0000313" key="3">
    <source>
        <dbReference type="EMBL" id="KAF2747759.1"/>
    </source>
</evidence>
<protein>
    <submittedName>
        <fullName evidence="3">Uncharacterized protein</fullName>
    </submittedName>
</protein>
<organism evidence="3 4">
    <name type="scientific">Sporormia fimetaria CBS 119925</name>
    <dbReference type="NCBI Taxonomy" id="1340428"/>
    <lineage>
        <taxon>Eukaryota</taxon>
        <taxon>Fungi</taxon>
        <taxon>Dikarya</taxon>
        <taxon>Ascomycota</taxon>
        <taxon>Pezizomycotina</taxon>
        <taxon>Dothideomycetes</taxon>
        <taxon>Pleosporomycetidae</taxon>
        <taxon>Pleosporales</taxon>
        <taxon>Sporormiaceae</taxon>
        <taxon>Sporormia</taxon>
    </lineage>
</organism>
<feature type="signal peptide" evidence="2">
    <location>
        <begin position="1"/>
        <end position="29"/>
    </location>
</feature>
<gene>
    <name evidence="3" type="ORF">M011DRAFT_476933</name>
</gene>
<feature type="chain" id="PRO_5025653633" evidence="2">
    <location>
        <begin position="30"/>
        <end position="549"/>
    </location>
</feature>
<dbReference type="OrthoDB" id="3010248at2759"/>
<feature type="transmembrane region" description="Helical" evidence="1">
    <location>
        <begin position="367"/>
        <end position="389"/>
    </location>
</feature>
<sequence length="549" mass="61913">MAFATKTNMFSFLFFLTLTLSVLVGNAAAFNREVCYAVVKDGLLNGTIARNDSSFMLDSHGAPMSDPEAPVFTLVGCKQHCGPGFTWYEDIGPRLTIWLIPVFLLLSNMEVSPLDKRRYLMIVHLLGDPVDSLWSFLLKLEAWSRCKRMAQEIYKRRKEGNEKDKIRNLGTLLAGIEELVGYHTDPLTLYNAIRMQHFARASQDNTSGSLRLSHQRLESAIARAAQQLADSRTDERNRTLLAMALYCYQLLSAFVATVGGGNTSPPGGRIGTAMFLTWIVPTILLSNAIGGYTSVRTAFTILESFLRETTNKHDLWGLLQEVSPPLRHHDSLNAYFDSLSWSGAIYTYRPDKRIPFGHKAHGARNPYTLFVLAVSPLLISSIIASVLIWHTPPLGINCRNILIFSIFLLLLFSTVFTYMTHRLGLRNAKHWYAVLVKDTLLSLPTVVLLFLAAAGLFNTCWCWSGVYSLGKMARVPLNPVRQFEEYNRSVYPALVVVCVVLQVAAFWGMARLGREGRKLMRWSEGERMGVWREGRRSRRVRRDGRVSFS</sequence>
<proteinExistence type="predicted"/>
<feature type="transmembrane region" description="Helical" evidence="1">
    <location>
        <begin position="401"/>
        <end position="419"/>
    </location>
</feature>
<keyword evidence="4" id="KW-1185">Reference proteome</keyword>
<evidence type="ECO:0000313" key="4">
    <source>
        <dbReference type="Proteomes" id="UP000799440"/>
    </source>
</evidence>
<reference evidence="3" key="1">
    <citation type="journal article" date="2020" name="Stud. Mycol.">
        <title>101 Dothideomycetes genomes: a test case for predicting lifestyles and emergence of pathogens.</title>
        <authorList>
            <person name="Haridas S."/>
            <person name="Albert R."/>
            <person name="Binder M."/>
            <person name="Bloem J."/>
            <person name="Labutti K."/>
            <person name="Salamov A."/>
            <person name="Andreopoulos B."/>
            <person name="Baker S."/>
            <person name="Barry K."/>
            <person name="Bills G."/>
            <person name="Bluhm B."/>
            <person name="Cannon C."/>
            <person name="Castanera R."/>
            <person name="Culley D."/>
            <person name="Daum C."/>
            <person name="Ezra D."/>
            <person name="Gonzalez J."/>
            <person name="Henrissat B."/>
            <person name="Kuo A."/>
            <person name="Liang C."/>
            <person name="Lipzen A."/>
            <person name="Lutzoni F."/>
            <person name="Magnuson J."/>
            <person name="Mondo S."/>
            <person name="Nolan M."/>
            <person name="Ohm R."/>
            <person name="Pangilinan J."/>
            <person name="Park H.-J."/>
            <person name="Ramirez L."/>
            <person name="Alfaro M."/>
            <person name="Sun H."/>
            <person name="Tritt A."/>
            <person name="Yoshinaga Y."/>
            <person name="Zwiers L.-H."/>
            <person name="Turgeon B."/>
            <person name="Goodwin S."/>
            <person name="Spatafora J."/>
            <person name="Crous P."/>
            <person name="Grigoriev I."/>
        </authorList>
    </citation>
    <scope>NUCLEOTIDE SEQUENCE</scope>
    <source>
        <strain evidence="3">CBS 119925</strain>
    </source>
</reference>
<dbReference type="AlphaFoldDB" id="A0A6A6VDE8"/>
<name>A0A6A6VDE8_9PLEO</name>
<feature type="transmembrane region" description="Helical" evidence="1">
    <location>
        <begin position="490"/>
        <end position="510"/>
    </location>
</feature>
<evidence type="ECO:0000256" key="2">
    <source>
        <dbReference type="SAM" id="SignalP"/>
    </source>
</evidence>
<evidence type="ECO:0000256" key="1">
    <source>
        <dbReference type="SAM" id="Phobius"/>
    </source>
</evidence>
<keyword evidence="1" id="KW-1133">Transmembrane helix</keyword>
<keyword evidence="1" id="KW-0472">Membrane</keyword>
<feature type="transmembrane region" description="Helical" evidence="1">
    <location>
        <begin position="270"/>
        <end position="289"/>
    </location>
</feature>
<keyword evidence="2" id="KW-0732">Signal</keyword>
<dbReference type="EMBL" id="MU006571">
    <property type="protein sequence ID" value="KAF2747759.1"/>
    <property type="molecule type" value="Genomic_DNA"/>
</dbReference>
<accession>A0A6A6VDE8</accession>
<feature type="transmembrane region" description="Helical" evidence="1">
    <location>
        <begin position="240"/>
        <end position="258"/>
    </location>
</feature>
<dbReference type="Proteomes" id="UP000799440">
    <property type="component" value="Unassembled WGS sequence"/>
</dbReference>
<keyword evidence="1" id="KW-0812">Transmembrane</keyword>